<evidence type="ECO:0000256" key="2">
    <source>
        <dbReference type="ARBA" id="ARBA00022884"/>
    </source>
</evidence>
<comment type="similarity">
    <text evidence="1 5">Belongs to the pseudouridine synthase RsuA family.</text>
</comment>
<evidence type="ECO:0000256" key="3">
    <source>
        <dbReference type="ARBA" id="ARBA00023235"/>
    </source>
</evidence>
<dbReference type="InterPro" id="IPR002942">
    <property type="entry name" value="S4_RNA-bd"/>
</dbReference>
<dbReference type="PROSITE" id="PS01149">
    <property type="entry name" value="PSI_RSU"/>
    <property type="match status" value="1"/>
</dbReference>
<keyword evidence="8" id="KW-1185">Reference proteome</keyword>
<feature type="domain" description="RNA-binding S4" evidence="6">
    <location>
        <begin position="5"/>
        <end position="67"/>
    </location>
</feature>
<dbReference type="InterPro" id="IPR018496">
    <property type="entry name" value="PsdUridine_synth_RsuA/RluB_CS"/>
</dbReference>
<evidence type="ECO:0000256" key="1">
    <source>
        <dbReference type="ARBA" id="ARBA00008348"/>
    </source>
</evidence>
<dbReference type="SMART" id="SM00363">
    <property type="entry name" value="S4"/>
    <property type="match status" value="1"/>
</dbReference>
<comment type="caution">
    <text evidence="7">The sequence shown here is derived from an EMBL/GenBank/DDBJ whole genome shotgun (WGS) entry which is preliminary data.</text>
</comment>
<dbReference type="CDD" id="cd00165">
    <property type="entry name" value="S4"/>
    <property type="match status" value="1"/>
</dbReference>
<dbReference type="InterPro" id="IPR020094">
    <property type="entry name" value="TruA/RsuA/RluB/E/F_N"/>
</dbReference>
<evidence type="ECO:0000259" key="6">
    <source>
        <dbReference type="SMART" id="SM00363"/>
    </source>
</evidence>
<dbReference type="SUPFAM" id="SSF55120">
    <property type="entry name" value="Pseudouridine synthase"/>
    <property type="match status" value="1"/>
</dbReference>
<reference evidence="7 8" key="1">
    <citation type="submission" date="2016-10" db="EMBL/GenBank/DDBJ databases">
        <title>Genome sequence of a sulfur-reducing bacterium Desulfurobacterium indicum K6013.</title>
        <authorList>
            <person name="Cao J."/>
            <person name="Shao Z."/>
            <person name="Alain K."/>
            <person name="Jebbar M."/>
        </authorList>
    </citation>
    <scope>NUCLEOTIDE SEQUENCE [LARGE SCALE GENOMIC DNA]</scope>
    <source>
        <strain evidence="7 8">K6013</strain>
    </source>
</reference>
<dbReference type="FunFam" id="3.10.290.10:FF:000003">
    <property type="entry name" value="Pseudouridine synthase"/>
    <property type="match status" value="1"/>
</dbReference>
<dbReference type="NCBIfam" id="TIGR00093">
    <property type="entry name" value="pseudouridine synthase"/>
    <property type="match status" value="1"/>
</dbReference>
<protein>
    <recommendedName>
        <fullName evidence="5">Pseudouridine synthase</fullName>
        <ecNumber evidence="5">5.4.99.-</ecNumber>
    </recommendedName>
</protein>
<dbReference type="PANTHER" id="PTHR47683:SF4">
    <property type="entry name" value="PSEUDOURIDINE SYNTHASE"/>
    <property type="match status" value="1"/>
</dbReference>
<dbReference type="InterPro" id="IPR042092">
    <property type="entry name" value="PsdUridine_s_RsuA/RluB/E/F_cat"/>
</dbReference>
<dbReference type="RefSeq" id="WP_076712232.1">
    <property type="nucleotide sequence ID" value="NZ_MOEN01000002.1"/>
</dbReference>
<dbReference type="InterPro" id="IPR000748">
    <property type="entry name" value="PsdUridine_synth_RsuA/RluB/E/F"/>
</dbReference>
<dbReference type="FunFam" id="3.30.70.1560:FF:000001">
    <property type="entry name" value="Pseudouridine synthase"/>
    <property type="match status" value="1"/>
</dbReference>
<dbReference type="AlphaFoldDB" id="A0A1R1MNG9"/>
<dbReference type="GO" id="GO:0000455">
    <property type="term" value="P:enzyme-directed rRNA pseudouridine synthesis"/>
    <property type="evidence" value="ECO:0007669"/>
    <property type="project" value="UniProtKB-ARBA"/>
</dbReference>
<dbReference type="InterPro" id="IPR006145">
    <property type="entry name" value="PsdUridine_synth_RsuA/RluA"/>
</dbReference>
<dbReference type="Pfam" id="PF00849">
    <property type="entry name" value="PseudoU_synth_2"/>
    <property type="match status" value="1"/>
</dbReference>
<dbReference type="PANTHER" id="PTHR47683">
    <property type="entry name" value="PSEUDOURIDINE SYNTHASE FAMILY PROTEIN-RELATED"/>
    <property type="match status" value="1"/>
</dbReference>
<dbReference type="CDD" id="cd02553">
    <property type="entry name" value="PseudoU_synth_RsuA"/>
    <property type="match status" value="1"/>
</dbReference>
<keyword evidence="3 5" id="KW-0413">Isomerase</keyword>
<dbReference type="Proteomes" id="UP000187408">
    <property type="component" value="Unassembled WGS sequence"/>
</dbReference>
<proteinExistence type="inferred from homology"/>
<name>A0A1R1MNG9_9BACT</name>
<dbReference type="OrthoDB" id="9807213at2"/>
<dbReference type="GO" id="GO:0120159">
    <property type="term" value="F:rRNA pseudouridine synthase activity"/>
    <property type="evidence" value="ECO:0007669"/>
    <property type="project" value="UniProtKB-ARBA"/>
</dbReference>
<accession>A0A1R1MNG9</accession>
<dbReference type="Gene3D" id="3.30.70.1560">
    <property type="entry name" value="Alpha-L RNA-binding motif"/>
    <property type="match status" value="1"/>
</dbReference>
<dbReference type="InterPro" id="IPR036986">
    <property type="entry name" value="S4_RNA-bd_sf"/>
</dbReference>
<dbReference type="Pfam" id="PF01479">
    <property type="entry name" value="S4"/>
    <property type="match status" value="1"/>
</dbReference>
<dbReference type="SUPFAM" id="SSF55174">
    <property type="entry name" value="Alpha-L RNA-binding motif"/>
    <property type="match status" value="1"/>
</dbReference>
<evidence type="ECO:0000256" key="5">
    <source>
        <dbReference type="RuleBase" id="RU003887"/>
    </source>
</evidence>
<evidence type="ECO:0000313" key="7">
    <source>
        <dbReference type="EMBL" id="OMH41260.1"/>
    </source>
</evidence>
<evidence type="ECO:0000313" key="8">
    <source>
        <dbReference type="Proteomes" id="UP000187408"/>
    </source>
</evidence>
<organism evidence="7 8">
    <name type="scientific">Desulfurobacterium indicum</name>
    <dbReference type="NCBI Taxonomy" id="1914305"/>
    <lineage>
        <taxon>Bacteria</taxon>
        <taxon>Pseudomonadati</taxon>
        <taxon>Aquificota</taxon>
        <taxon>Aquificia</taxon>
        <taxon>Desulfurobacteriales</taxon>
        <taxon>Desulfurobacteriaceae</taxon>
        <taxon>Desulfurobacterium</taxon>
    </lineage>
</organism>
<dbReference type="Gene3D" id="3.10.290.10">
    <property type="entry name" value="RNA-binding S4 domain"/>
    <property type="match status" value="1"/>
</dbReference>
<gene>
    <name evidence="7" type="ORF">BLW93_00910</name>
</gene>
<dbReference type="InterPro" id="IPR020103">
    <property type="entry name" value="PsdUridine_synth_cat_dom_sf"/>
</dbReference>
<dbReference type="Gene3D" id="3.30.70.580">
    <property type="entry name" value="Pseudouridine synthase I, catalytic domain, N-terminal subdomain"/>
    <property type="match status" value="1"/>
</dbReference>
<dbReference type="InterPro" id="IPR050343">
    <property type="entry name" value="RsuA_PseudoU_synthase"/>
</dbReference>
<sequence>MVSKIRLDRFLAESGYGTRKEVKQIIKRGIVEVNGVPVKNPSFKLDPETDNVTVDGKDVFHTNDFYIMLNKPEGYITSTKDKELTVMELVCNIPRFENLFPVGRLDKDTTGLLLITNDGELAHRLTHPKWKVPKTYIAIVKGKLSEEERERLERGINLGDFTTKPARVKILKEGKTSEVEIEIKEGKYHQVKRMFESVGHSVLKLQRIAFGPLKLGDLPEGEYRFLTAEEVEELKKETGLK</sequence>
<dbReference type="GO" id="GO:0003723">
    <property type="term" value="F:RNA binding"/>
    <property type="evidence" value="ECO:0007669"/>
    <property type="project" value="UniProtKB-KW"/>
</dbReference>
<keyword evidence="2 4" id="KW-0694">RNA-binding</keyword>
<dbReference type="EC" id="5.4.99.-" evidence="5"/>
<evidence type="ECO:0000256" key="4">
    <source>
        <dbReference type="PROSITE-ProRule" id="PRU00182"/>
    </source>
</evidence>
<dbReference type="GO" id="GO:0005829">
    <property type="term" value="C:cytosol"/>
    <property type="evidence" value="ECO:0007669"/>
    <property type="project" value="UniProtKB-ARBA"/>
</dbReference>
<dbReference type="PROSITE" id="PS50889">
    <property type="entry name" value="S4"/>
    <property type="match status" value="1"/>
</dbReference>
<dbReference type="EMBL" id="MOEN01000002">
    <property type="protein sequence ID" value="OMH41260.1"/>
    <property type="molecule type" value="Genomic_DNA"/>
</dbReference>
<dbReference type="STRING" id="1914305.BLW93_00910"/>